<comment type="subcellular location">
    <subcellularLocation>
        <location evidence="1">Nucleus</location>
    </subcellularLocation>
</comment>
<dbReference type="Proteomes" id="UP000323506">
    <property type="component" value="Chromosome D10"/>
</dbReference>
<feature type="compositionally biased region" description="Polar residues" evidence="6">
    <location>
        <begin position="35"/>
        <end position="51"/>
    </location>
</feature>
<accession>A0A5D2B353</accession>
<evidence type="ECO:0000256" key="3">
    <source>
        <dbReference type="ARBA" id="ARBA00023125"/>
    </source>
</evidence>
<dbReference type="Gene3D" id="6.10.250.2430">
    <property type="match status" value="1"/>
</dbReference>
<feature type="compositionally biased region" description="Basic and acidic residues" evidence="6">
    <location>
        <begin position="71"/>
        <end position="80"/>
    </location>
</feature>
<organism evidence="7 8">
    <name type="scientific">Gossypium darwinii</name>
    <name type="common">Darwin's cotton</name>
    <name type="synonym">Gossypium barbadense var. darwinii</name>
    <dbReference type="NCBI Taxonomy" id="34276"/>
    <lineage>
        <taxon>Eukaryota</taxon>
        <taxon>Viridiplantae</taxon>
        <taxon>Streptophyta</taxon>
        <taxon>Embryophyta</taxon>
        <taxon>Tracheophyta</taxon>
        <taxon>Spermatophyta</taxon>
        <taxon>Magnoliopsida</taxon>
        <taxon>eudicotyledons</taxon>
        <taxon>Gunneridae</taxon>
        <taxon>Pentapetalae</taxon>
        <taxon>rosids</taxon>
        <taxon>malvids</taxon>
        <taxon>Malvales</taxon>
        <taxon>Malvaceae</taxon>
        <taxon>Malvoideae</taxon>
        <taxon>Gossypium</taxon>
    </lineage>
</organism>
<keyword evidence="8" id="KW-1185">Reference proteome</keyword>
<evidence type="ECO:0000313" key="8">
    <source>
        <dbReference type="Proteomes" id="UP000323506"/>
    </source>
</evidence>
<keyword evidence="4" id="KW-0804">Transcription</keyword>
<dbReference type="GO" id="GO:0005634">
    <property type="term" value="C:nucleus"/>
    <property type="evidence" value="ECO:0007669"/>
    <property type="project" value="UniProtKB-SubCell"/>
</dbReference>
<dbReference type="InterPro" id="IPR001289">
    <property type="entry name" value="NFYA"/>
</dbReference>
<reference evidence="7 8" key="1">
    <citation type="submission" date="2019-06" db="EMBL/GenBank/DDBJ databases">
        <title>WGS assembly of Gossypium darwinii.</title>
        <authorList>
            <person name="Chen Z.J."/>
            <person name="Sreedasyam A."/>
            <person name="Ando A."/>
            <person name="Song Q."/>
            <person name="De L."/>
            <person name="Hulse-Kemp A."/>
            <person name="Ding M."/>
            <person name="Ye W."/>
            <person name="Kirkbride R."/>
            <person name="Jenkins J."/>
            <person name="Plott C."/>
            <person name="Lovell J."/>
            <person name="Lin Y.-M."/>
            <person name="Vaughn R."/>
            <person name="Liu B."/>
            <person name="Li W."/>
            <person name="Simpson S."/>
            <person name="Scheffler B."/>
            <person name="Saski C."/>
            <person name="Grover C."/>
            <person name="Hu G."/>
            <person name="Conover J."/>
            <person name="Carlson J."/>
            <person name="Shu S."/>
            <person name="Boston L."/>
            <person name="Williams M."/>
            <person name="Peterson D."/>
            <person name="Mcgee K."/>
            <person name="Jones D."/>
            <person name="Wendel J."/>
            <person name="Stelly D."/>
            <person name="Grimwood J."/>
            <person name="Schmutz J."/>
        </authorList>
    </citation>
    <scope>NUCLEOTIDE SEQUENCE [LARGE SCALE GENOMIC DNA]</scope>
    <source>
        <strain evidence="7">1808015.09</strain>
    </source>
</reference>
<dbReference type="GO" id="GO:0003677">
    <property type="term" value="F:DNA binding"/>
    <property type="evidence" value="ECO:0007669"/>
    <property type="project" value="UniProtKB-KW"/>
</dbReference>
<evidence type="ECO:0000256" key="2">
    <source>
        <dbReference type="ARBA" id="ARBA00023015"/>
    </source>
</evidence>
<protein>
    <recommendedName>
        <fullName evidence="9">Nuclear transcription factor Y subunit</fullName>
    </recommendedName>
</protein>
<evidence type="ECO:0000313" key="7">
    <source>
        <dbReference type="EMBL" id="TYG51279.1"/>
    </source>
</evidence>
<dbReference type="GO" id="GO:0003700">
    <property type="term" value="F:DNA-binding transcription factor activity"/>
    <property type="evidence" value="ECO:0007669"/>
    <property type="project" value="InterPro"/>
</dbReference>
<dbReference type="EMBL" id="CM017710">
    <property type="protein sequence ID" value="TYG51279.1"/>
    <property type="molecule type" value="Genomic_DNA"/>
</dbReference>
<name>A0A5D2B353_GOSDA</name>
<evidence type="ECO:0000256" key="6">
    <source>
        <dbReference type="SAM" id="MobiDB-lite"/>
    </source>
</evidence>
<evidence type="ECO:0000256" key="5">
    <source>
        <dbReference type="ARBA" id="ARBA00023242"/>
    </source>
</evidence>
<gene>
    <name evidence="7" type="ORF">ES288_D10G245300v1</name>
</gene>
<evidence type="ECO:0000256" key="4">
    <source>
        <dbReference type="ARBA" id="ARBA00023163"/>
    </source>
</evidence>
<feature type="compositionally biased region" description="Polar residues" evidence="6">
    <location>
        <begin position="81"/>
        <end position="100"/>
    </location>
</feature>
<keyword evidence="3" id="KW-0238">DNA-binding</keyword>
<proteinExistence type="predicted"/>
<keyword evidence="2" id="KW-0805">Transcription regulation</keyword>
<evidence type="ECO:0000256" key="1">
    <source>
        <dbReference type="ARBA" id="ARBA00004123"/>
    </source>
</evidence>
<sequence length="141" mass="15818">MVFSKKLFYKYVLQPYKHESQRVHPLKRAKGNGGQFLNTKKLQQSKSTPTSHGPDMSRSPQLHLPANISKPDVHQPKNFKDSGSATSCSDVRSPSNSDEMFQQPDFRFSSYPPDHTGEAMPCQAGNIHGDGNLHHHSSLFQ</sequence>
<evidence type="ECO:0008006" key="9">
    <source>
        <dbReference type="Google" id="ProtNLM"/>
    </source>
</evidence>
<dbReference type="PROSITE" id="PS51152">
    <property type="entry name" value="NFYA_HAP2_2"/>
    <property type="match status" value="1"/>
</dbReference>
<dbReference type="AlphaFoldDB" id="A0A5D2B353"/>
<feature type="region of interest" description="Disordered" evidence="6">
    <location>
        <begin position="28"/>
        <end position="130"/>
    </location>
</feature>
<keyword evidence="5" id="KW-0539">Nucleus</keyword>
<dbReference type="PANTHER" id="PTHR12632">
    <property type="entry name" value="TRANSCRIPTION FACTOR NF-Y ALPHA-RELATED"/>
    <property type="match status" value="1"/>
</dbReference>